<protein>
    <recommendedName>
        <fullName evidence="3">DUF538 domain-containing protein</fullName>
    </recommendedName>
</protein>
<organism evidence="1 2">
    <name type="scientific">Gossypium barbadense</name>
    <name type="common">Sea Island cotton</name>
    <name type="synonym">Hibiscus barbadensis</name>
    <dbReference type="NCBI Taxonomy" id="3634"/>
    <lineage>
        <taxon>Eukaryota</taxon>
        <taxon>Viridiplantae</taxon>
        <taxon>Streptophyta</taxon>
        <taxon>Embryophyta</taxon>
        <taxon>Tracheophyta</taxon>
        <taxon>Spermatophyta</taxon>
        <taxon>Magnoliopsida</taxon>
        <taxon>eudicotyledons</taxon>
        <taxon>Gunneridae</taxon>
        <taxon>Pentapetalae</taxon>
        <taxon>rosids</taxon>
        <taxon>malvids</taxon>
        <taxon>Malvales</taxon>
        <taxon>Malvaceae</taxon>
        <taxon>Malvoideae</taxon>
        <taxon>Gossypium</taxon>
    </lineage>
</organism>
<accession>A0A2P5Y0Y9</accession>
<evidence type="ECO:0000313" key="1">
    <source>
        <dbReference type="EMBL" id="PPS09259.1"/>
    </source>
</evidence>
<dbReference type="Proteomes" id="UP000239757">
    <property type="component" value="Unassembled WGS sequence"/>
</dbReference>
<dbReference type="Gene3D" id="2.30.240.10">
    <property type="entry name" value="At5g01610-like"/>
    <property type="match status" value="1"/>
</dbReference>
<reference evidence="1 2" key="1">
    <citation type="submission" date="2015-01" db="EMBL/GenBank/DDBJ databases">
        <title>Genome of allotetraploid Gossypium barbadense reveals genomic plasticity and fiber elongation in cotton evolution.</title>
        <authorList>
            <person name="Chen X."/>
            <person name="Liu X."/>
            <person name="Zhao B."/>
            <person name="Zheng H."/>
            <person name="Hu Y."/>
            <person name="Lu G."/>
            <person name="Yang C."/>
            <person name="Chen J."/>
            <person name="Shan C."/>
            <person name="Zhang L."/>
            <person name="Zhou Y."/>
            <person name="Wang L."/>
            <person name="Guo W."/>
            <person name="Bai Y."/>
            <person name="Ruan J."/>
            <person name="Shangguan X."/>
            <person name="Mao Y."/>
            <person name="Jiang J."/>
            <person name="Zhu Y."/>
            <person name="Lei J."/>
            <person name="Kang H."/>
            <person name="Chen S."/>
            <person name="He X."/>
            <person name="Wang R."/>
            <person name="Wang Y."/>
            <person name="Chen J."/>
            <person name="Wang L."/>
            <person name="Yu S."/>
            <person name="Wang B."/>
            <person name="Wei J."/>
            <person name="Song S."/>
            <person name="Lu X."/>
            <person name="Gao Z."/>
            <person name="Gu W."/>
            <person name="Deng X."/>
            <person name="Ma D."/>
            <person name="Wang S."/>
            <person name="Liang W."/>
            <person name="Fang L."/>
            <person name="Cai C."/>
            <person name="Zhu X."/>
            <person name="Zhou B."/>
            <person name="Zhang Y."/>
            <person name="Chen Z."/>
            <person name="Xu S."/>
            <person name="Zhu R."/>
            <person name="Wang S."/>
            <person name="Zhang T."/>
            <person name="Zhao G."/>
        </authorList>
    </citation>
    <scope>NUCLEOTIDE SEQUENCE [LARGE SCALE GENOMIC DNA]</scope>
    <source>
        <strain evidence="2">cv. Xinhai21</strain>
        <tissue evidence="1">Leaf</tissue>
    </source>
</reference>
<dbReference type="InterPro" id="IPR007493">
    <property type="entry name" value="DUF538"/>
</dbReference>
<sequence length="179" mass="20640">MSTQLVTMETKAKAEVYHGNQTCRDKFTSLLAEKGLPNGLLTLQDIHECGYVKDTGFVWLRRRHCRHKMLSKKDSFYRFENVVISYDTEITAYFETNKIKNLTGVKAKEFMIWVNLTEIYVQQSPSSTSMITFKTLVGLSRSFPVSVFEARAVAVKGKKNILKYMLNGYENMLKMELPN</sequence>
<dbReference type="Pfam" id="PF04398">
    <property type="entry name" value="DUF538"/>
    <property type="match status" value="1"/>
</dbReference>
<proteinExistence type="predicted"/>
<name>A0A2P5Y0Y9_GOSBA</name>
<dbReference type="PANTHER" id="PTHR31676:SF73">
    <property type="entry name" value="SIMILARITY TO UNKNOWN PROTEIN"/>
    <property type="match status" value="1"/>
</dbReference>
<dbReference type="SUPFAM" id="SSF141562">
    <property type="entry name" value="At5g01610-like"/>
    <property type="match status" value="1"/>
</dbReference>
<gene>
    <name evidence="1" type="ORF">GOBAR_AA11389</name>
</gene>
<dbReference type="InterPro" id="IPR036758">
    <property type="entry name" value="At5g01610-like"/>
</dbReference>
<dbReference type="OrthoDB" id="990242at2759"/>
<evidence type="ECO:0008006" key="3">
    <source>
        <dbReference type="Google" id="ProtNLM"/>
    </source>
</evidence>
<dbReference type="PANTHER" id="PTHR31676">
    <property type="entry name" value="T31J12.3 PROTEIN-RELATED"/>
    <property type="match status" value="1"/>
</dbReference>
<dbReference type="AlphaFoldDB" id="A0A2P5Y0Y9"/>
<dbReference type="EMBL" id="KZ663882">
    <property type="protein sequence ID" value="PPS09259.1"/>
    <property type="molecule type" value="Genomic_DNA"/>
</dbReference>
<evidence type="ECO:0000313" key="2">
    <source>
        <dbReference type="Proteomes" id="UP000239757"/>
    </source>
</evidence>